<evidence type="ECO:0000256" key="2">
    <source>
        <dbReference type="ARBA" id="ARBA00022516"/>
    </source>
</evidence>
<feature type="transmembrane region" description="Helical" evidence="4">
    <location>
        <begin position="520"/>
        <end position="544"/>
    </location>
</feature>
<feature type="non-terminal residue" evidence="7">
    <location>
        <position position="1"/>
    </location>
</feature>
<dbReference type="EMBL" id="GEDC01000976">
    <property type="protein sequence ID" value="JAS36322.1"/>
    <property type="molecule type" value="Transcribed_RNA"/>
</dbReference>
<dbReference type="PANTHER" id="PTHR11011:SF60">
    <property type="entry name" value="FATTY ACYL-COA REDUCTASE-RELATED"/>
    <property type="match status" value="1"/>
</dbReference>
<comment type="function">
    <text evidence="4">Catalyzes the reduction of fatty acyl-CoA to fatty alcohols.</text>
</comment>
<evidence type="ECO:0000313" key="7">
    <source>
        <dbReference type="EMBL" id="JAS36322.1"/>
    </source>
</evidence>
<keyword evidence="3 4" id="KW-0443">Lipid metabolism</keyword>
<dbReference type="CDD" id="cd09071">
    <property type="entry name" value="FAR_C"/>
    <property type="match status" value="1"/>
</dbReference>
<feature type="domain" description="Fatty acyl-CoA reductase C-terminal" evidence="5">
    <location>
        <begin position="406"/>
        <end position="499"/>
    </location>
</feature>
<keyword evidence="4" id="KW-1133">Transmembrane helix</keyword>
<dbReference type="GO" id="GO:0005777">
    <property type="term" value="C:peroxisome"/>
    <property type="evidence" value="ECO:0007669"/>
    <property type="project" value="TreeGrafter"/>
</dbReference>
<comment type="similarity">
    <text evidence="1 4">Belongs to the fatty acyl-CoA reductase family.</text>
</comment>
<reference evidence="7" key="1">
    <citation type="submission" date="2015-12" db="EMBL/GenBank/DDBJ databases">
        <title>De novo transcriptome assembly of four potential Pierce s Disease insect vectors from Arizona vineyards.</title>
        <authorList>
            <person name="Tassone E.E."/>
        </authorList>
    </citation>
    <scope>NUCLEOTIDE SEQUENCE</scope>
</reference>
<dbReference type="InterPro" id="IPR013120">
    <property type="entry name" value="FAR_NAD-bd"/>
</dbReference>
<evidence type="ECO:0000256" key="1">
    <source>
        <dbReference type="ARBA" id="ARBA00005928"/>
    </source>
</evidence>
<dbReference type="GO" id="GO:0080019">
    <property type="term" value="F:alcohol-forming very long-chain fatty acyl-CoA reductase activity"/>
    <property type="evidence" value="ECO:0007669"/>
    <property type="project" value="InterPro"/>
</dbReference>
<dbReference type="SUPFAM" id="SSF51735">
    <property type="entry name" value="NAD(P)-binding Rossmann-fold domains"/>
    <property type="match status" value="1"/>
</dbReference>
<dbReference type="Gene3D" id="3.40.50.720">
    <property type="entry name" value="NAD(P)-binding Rossmann-like Domain"/>
    <property type="match status" value="1"/>
</dbReference>
<keyword evidence="4" id="KW-0521">NADP</keyword>
<evidence type="ECO:0000259" key="6">
    <source>
        <dbReference type="Pfam" id="PF07993"/>
    </source>
</evidence>
<dbReference type="EC" id="1.2.1.84" evidence="4"/>
<dbReference type="Pfam" id="PF03015">
    <property type="entry name" value="Sterile"/>
    <property type="match status" value="1"/>
</dbReference>
<dbReference type="GO" id="GO:0035336">
    <property type="term" value="P:long-chain fatty-acyl-CoA metabolic process"/>
    <property type="evidence" value="ECO:0007669"/>
    <property type="project" value="TreeGrafter"/>
</dbReference>
<accession>A0A1B6EEG7</accession>
<dbReference type="Pfam" id="PF07993">
    <property type="entry name" value="NAD_binding_4"/>
    <property type="match status" value="1"/>
</dbReference>
<comment type="catalytic activity">
    <reaction evidence="4">
        <text>a long-chain fatty acyl-CoA + 2 NADPH + 2 H(+) = a long-chain primary fatty alcohol + 2 NADP(+) + CoA</text>
        <dbReference type="Rhea" id="RHEA:52716"/>
        <dbReference type="ChEBI" id="CHEBI:15378"/>
        <dbReference type="ChEBI" id="CHEBI:57287"/>
        <dbReference type="ChEBI" id="CHEBI:57783"/>
        <dbReference type="ChEBI" id="CHEBI:58349"/>
        <dbReference type="ChEBI" id="CHEBI:77396"/>
        <dbReference type="ChEBI" id="CHEBI:83139"/>
        <dbReference type="EC" id="1.2.1.84"/>
    </reaction>
</comment>
<dbReference type="CDD" id="cd05236">
    <property type="entry name" value="FAR-N_SDR_e"/>
    <property type="match status" value="1"/>
</dbReference>
<dbReference type="InterPro" id="IPR026055">
    <property type="entry name" value="FAR"/>
</dbReference>
<evidence type="ECO:0000256" key="3">
    <source>
        <dbReference type="ARBA" id="ARBA00023098"/>
    </source>
</evidence>
<gene>
    <name evidence="7" type="ORF">g.33914</name>
</gene>
<organism evidence="7">
    <name type="scientific">Clastoptera arizonana</name>
    <name type="common">Arizona spittle bug</name>
    <dbReference type="NCBI Taxonomy" id="38151"/>
    <lineage>
        <taxon>Eukaryota</taxon>
        <taxon>Metazoa</taxon>
        <taxon>Ecdysozoa</taxon>
        <taxon>Arthropoda</taxon>
        <taxon>Hexapoda</taxon>
        <taxon>Insecta</taxon>
        <taxon>Pterygota</taxon>
        <taxon>Neoptera</taxon>
        <taxon>Paraneoptera</taxon>
        <taxon>Hemiptera</taxon>
        <taxon>Auchenorrhyncha</taxon>
        <taxon>Cercopoidea</taxon>
        <taxon>Clastopteridae</taxon>
        <taxon>Clastoptera</taxon>
    </lineage>
</organism>
<protein>
    <recommendedName>
        <fullName evidence="4">Fatty acyl-CoA reductase</fullName>
        <ecNumber evidence="4">1.2.1.84</ecNumber>
    </recommendedName>
</protein>
<feature type="domain" description="Thioester reductase (TE)" evidence="6">
    <location>
        <begin position="29"/>
        <end position="299"/>
    </location>
</feature>
<dbReference type="InterPro" id="IPR033640">
    <property type="entry name" value="FAR_C"/>
</dbReference>
<keyword evidence="4" id="KW-0560">Oxidoreductase</keyword>
<name>A0A1B6EEG7_9HEMI</name>
<keyword evidence="4" id="KW-0472">Membrane</keyword>
<dbReference type="GO" id="GO:0102965">
    <property type="term" value="F:alcohol-forming long-chain fatty acyl-CoA reductase activity"/>
    <property type="evidence" value="ECO:0007669"/>
    <property type="project" value="UniProtKB-EC"/>
</dbReference>
<dbReference type="AlphaFoldDB" id="A0A1B6EEG7"/>
<keyword evidence="2 4" id="KW-0444">Lipid biosynthesis</keyword>
<sequence length="545" mass="63257">LISRYHSQIMELTPSNSIPASFRDLNVLVTGGTGFMGKVLMEKLLRSCPELRHIYLIIREKKGKALNQRLDDIFQDPLFSVLEKEQPKYRHKVSGIAGDMAAKGLSLKPEDRDRLTQEVDVVFHGAATVRFDEKIRIAYNINIRGTKEMLNLAKDMNNLKAFIHISTAYANCNRKDIDEKVYEPPISHESITEIMEAIKNDEMLEVMLPRLLGDWPNTYAYTKAIAENVVKELGSDLPLRIFRPAIVVGTAYEPLIGWTDNVYGPTGLVMGVGCGVIRTFQADLKAIANCVPVDMSVSALIAVAWETIIDKNKNIKRIKNSEITTEEQNMNKRNNTAQFDEINKKNENEPPVYNYVSSVEKPLTWNDFKHYIEFHGASVPTIRCMWYYCLIVTRTKLAHYVCLYLLHYLPALLIDGVIKLMRKEGVNLFQIYKKIDKFSSVLSYFSTQSWKFSNQRVQSLWDRLSPEDKQVFQFNMKELDWDRFFYNYIRGIRVYLVKDDLSTLPQAMIRWKRFYWAHQFLKLIFFYIAFRILWATISASYSYLV</sequence>
<evidence type="ECO:0000256" key="4">
    <source>
        <dbReference type="RuleBase" id="RU363097"/>
    </source>
</evidence>
<evidence type="ECO:0000259" key="5">
    <source>
        <dbReference type="Pfam" id="PF03015"/>
    </source>
</evidence>
<dbReference type="PANTHER" id="PTHR11011">
    <property type="entry name" value="MALE STERILITY PROTEIN 2-RELATED"/>
    <property type="match status" value="1"/>
</dbReference>
<dbReference type="InterPro" id="IPR036291">
    <property type="entry name" value="NAD(P)-bd_dom_sf"/>
</dbReference>
<keyword evidence="4" id="KW-0812">Transmembrane</keyword>
<proteinExistence type="inferred from homology"/>